<dbReference type="Pfam" id="PF14542">
    <property type="entry name" value="Acetyltransf_CG"/>
    <property type="match status" value="1"/>
</dbReference>
<dbReference type="OrthoDB" id="9813275at2"/>
<accession>A0A2S0MDC8</accession>
<dbReference type="PROSITE" id="PS51729">
    <property type="entry name" value="GNAT_YJDJ"/>
    <property type="match status" value="1"/>
</dbReference>
<dbReference type="CDD" id="cd04301">
    <property type="entry name" value="NAT_SF"/>
    <property type="match status" value="1"/>
</dbReference>
<dbReference type="GO" id="GO:0016740">
    <property type="term" value="F:transferase activity"/>
    <property type="evidence" value="ECO:0007669"/>
    <property type="project" value="UniProtKB-KW"/>
</dbReference>
<evidence type="ECO:0000313" key="2">
    <source>
        <dbReference type="EMBL" id="AVO33905.1"/>
    </source>
</evidence>
<sequence>MTTEPPNIVLNEATRRFEWTVDGHTAYEVFERFPGGIAYLHTIVPKELAGRGIGGTLVKHILDYAAAQGLKVRPDCPFVKAYIDKHPEYRANSLAHGAQGAA</sequence>
<dbReference type="SUPFAM" id="SSF55729">
    <property type="entry name" value="Acyl-CoA N-acyltransferases (Nat)"/>
    <property type="match status" value="1"/>
</dbReference>
<dbReference type="PANTHER" id="PTHR31435:SF10">
    <property type="entry name" value="BSR4717 PROTEIN"/>
    <property type="match status" value="1"/>
</dbReference>
<feature type="domain" description="N-acetyltransferase" evidence="1">
    <location>
        <begin position="9"/>
        <end position="94"/>
    </location>
</feature>
<dbReference type="Gene3D" id="3.40.630.30">
    <property type="match status" value="1"/>
</dbReference>
<reference evidence="2 3" key="1">
    <citation type="submission" date="2018-03" db="EMBL/GenBank/DDBJ databases">
        <title>Genome sequencing of Ottowia sp.</title>
        <authorList>
            <person name="Kim S.-J."/>
            <person name="Heo J."/>
            <person name="Kwon S.-W."/>
        </authorList>
    </citation>
    <scope>NUCLEOTIDE SEQUENCE [LARGE SCALE GENOMIC DNA]</scope>
    <source>
        <strain evidence="2 3">KADR8-3</strain>
    </source>
</reference>
<dbReference type="InterPro" id="IPR045057">
    <property type="entry name" value="Gcn5-rel_NAT"/>
</dbReference>
<evidence type="ECO:0000313" key="3">
    <source>
        <dbReference type="Proteomes" id="UP000239709"/>
    </source>
</evidence>
<dbReference type="RefSeq" id="WP_106702461.1">
    <property type="nucleotide sequence ID" value="NZ_CP027666.1"/>
</dbReference>
<keyword evidence="3" id="KW-1185">Reference proteome</keyword>
<dbReference type="AlphaFoldDB" id="A0A2S0MDC8"/>
<dbReference type="InterPro" id="IPR031165">
    <property type="entry name" value="GNAT_YJDJ"/>
</dbReference>
<dbReference type="KEGG" id="otk:C6570_06310"/>
<dbReference type="PANTHER" id="PTHR31435">
    <property type="entry name" value="PROTEIN NATD1"/>
    <property type="match status" value="1"/>
</dbReference>
<evidence type="ECO:0000259" key="1">
    <source>
        <dbReference type="PROSITE" id="PS51729"/>
    </source>
</evidence>
<organism evidence="2 3">
    <name type="scientific">Ottowia oryzae</name>
    <dbReference type="NCBI Taxonomy" id="2109914"/>
    <lineage>
        <taxon>Bacteria</taxon>
        <taxon>Pseudomonadati</taxon>
        <taxon>Pseudomonadota</taxon>
        <taxon>Betaproteobacteria</taxon>
        <taxon>Burkholderiales</taxon>
        <taxon>Comamonadaceae</taxon>
        <taxon>Ottowia</taxon>
    </lineage>
</organism>
<keyword evidence="2" id="KW-0808">Transferase</keyword>
<dbReference type="EMBL" id="CP027666">
    <property type="protein sequence ID" value="AVO33905.1"/>
    <property type="molecule type" value="Genomic_DNA"/>
</dbReference>
<dbReference type="Proteomes" id="UP000239709">
    <property type="component" value="Chromosome"/>
</dbReference>
<protein>
    <submittedName>
        <fullName evidence="2">N-acetyltransferase</fullName>
    </submittedName>
</protein>
<gene>
    <name evidence="2" type="ORF">C6570_06310</name>
</gene>
<proteinExistence type="predicted"/>
<name>A0A2S0MDC8_9BURK</name>
<dbReference type="InterPro" id="IPR016181">
    <property type="entry name" value="Acyl_CoA_acyltransferase"/>
</dbReference>